<evidence type="ECO:0000313" key="7">
    <source>
        <dbReference type="Proteomes" id="UP000258016"/>
    </source>
</evidence>
<dbReference type="HAMAP" id="MF_00472">
    <property type="entry name" value="UbiG"/>
    <property type="match status" value="1"/>
</dbReference>
<dbReference type="Pfam" id="PF13489">
    <property type="entry name" value="Methyltransf_23"/>
    <property type="match status" value="1"/>
</dbReference>
<evidence type="ECO:0000256" key="2">
    <source>
        <dbReference type="ARBA" id="ARBA00022679"/>
    </source>
</evidence>
<keyword evidence="2 5" id="KW-0808">Transferase</keyword>
<proteinExistence type="inferred from homology"/>
<dbReference type="PANTHER" id="PTHR43464:SF19">
    <property type="entry name" value="UBIQUINONE BIOSYNTHESIS O-METHYLTRANSFERASE, MITOCHONDRIAL"/>
    <property type="match status" value="1"/>
</dbReference>
<dbReference type="EMBL" id="CP020083">
    <property type="protein sequence ID" value="ASR50504.1"/>
    <property type="molecule type" value="Genomic_DNA"/>
</dbReference>
<reference evidence="6 7" key="1">
    <citation type="submission" date="2017-03" db="EMBL/GenBank/DDBJ databases">
        <title>Complete genome sequence of Blastomonas fulva degrading microcsystin LR.</title>
        <authorList>
            <person name="Lee H.-g."/>
            <person name="Jin L."/>
            <person name="oh H.-M."/>
        </authorList>
    </citation>
    <scope>NUCLEOTIDE SEQUENCE [LARGE SCALE GENOMIC DNA]</scope>
    <source>
        <strain evidence="6 7">T2</strain>
    </source>
</reference>
<dbReference type="CDD" id="cd02440">
    <property type="entry name" value="AdoMet_MTases"/>
    <property type="match status" value="1"/>
</dbReference>
<dbReference type="PANTHER" id="PTHR43464">
    <property type="entry name" value="METHYLTRANSFERASE"/>
    <property type="match status" value="1"/>
</dbReference>
<evidence type="ECO:0000256" key="5">
    <source>
        <dbReference type="HAMAP-Rule" id="MF_00472"/>
    </source>
</evidence>
<protein>
    <recommendedName>
        <fullName evidence="5">Ubiquinone biosynthesis O-methyltransferase</fullName>
    </recommendedName>
    <alternativeName>
        <fullName evidence="5">2-polyprenyl-6-hydroxyphenol methylase</fullName>
        <ecNumber evidence="5">2.1.1.222</ecNumber>
    </alternativeName>
    <alternativeName>
        <fullName evidence="5">3-demethylubiquinone 3-O-methyltransferase</fullName>
        <ecNumber evidence="5">2.1.1.64</ecNumber>
    </alternativeName>
</protein>
<accession>A0ABN5B4J8</accession>
<keyword evidence="3 5" id="KW-0831">Ubiquinone biosynthesis</keyword>
<dbReference type="SUPFAM" id="SSF53335">
    <property type="entry name" value="S-adenosyl-L-methionine-dependent methyltransferases"/>
    <property type="match status" value="1"/>
</dbReference>
<keyword evidence="1 5" id="KW-0489">Methyltransferase</keyword>
<dbReference type="RefSeq" id="WP_117351391.1">
    <property type="nucleotide sequence ID" value="NZ_CP020083.1"/>
</dbReference>
<keyword evidence="7" id="KW-1185">Reference proteome</keyword>
<dbReference type="GO" id="GO:0032259">
    <property type="term" value="P:methylation"/>
    <property type="evidence" value="ECO:0007669"/>
    <property type="project" value="UniProtKB-KW"/>
</dbReference>
<evidence type="ECO:0000256" key="4">
    <source>
        <dbReference type="ARBA" id="ARBA00022691"/>
    </source>
</evidence>
<feature type="binding site" evidence="5">
    <location>
        <position position="141"/>
    </location>
    <ligand>
        <name>S-adenosyl-L-methionine</name>
        <dbReference type="ChEBI" id="CHEBI:59789"/>
    </ligand>
</feature>
<comment type="pathway">
    <text evidence="5">Cofactor biosynthesis; ubiquinone biosynthesis.</text>
</comment>
<feature type="binding site" evidence="5">
    <location>
        <position position="48"/>
    </location>
    <ligand>
        <name>S-adenosyl-L-methionine</name>
        <dbReference type="ChEBI" id="CHEBI:59789"/>
    </ligand>
</feature>
<dbReference type="EC" id="2.1.1.222" evidence="5"/>
<name>A0ABN5B4J8_9SPHN</name>
<dbReference type="NCBIfam" id="TIGR01983">
    <property type="entry name" value="UbiG"/>
    <property type="match status" value="1"/>
</dbReference>
<dbReference type="GeneID" id="303484473"/>
<feature type="binding site" evidence="5">
    <location>
        <position position="100"/>
    </location>
    <ligand>
        <name>S-adenosyl-L-methionine</name>
        <dbReference type="ChEBI" id="CHEBI:59789"/>
    </ligand>
</feature>
<sequence length="250" mass="26684">MMNASTATAEARNGTIDPEEAAHFGRLAAEWWDPRGESAMLHRLNPVRLAYIRNAIDHHWPEAGAARKPLAGRSAIDVGCGAGLLTEPLARLGAKVTGLDAAAENVAAAVAHASAVGLTVDYRCADIETLEGEQFDLVTSMEVIEHVTDPAAFVAALGRVLAPGGLMLLSTPNRTTMSRIMLVEAAERIGQVPRGTHDWHKFLTPEELSDLLSAAGLSVIDTRGIAWDPIKGLHLSDNVALNYLMTVVRT</sequence>
<gene>
    <name evidence="5" type="primary">ubiG</name>
    <name evidence="6" type="ORF">B5J99_02665</name>
</gene>
<keyword evidence="4 5" id="KW-0949">S-adenosyl-L-methionine</keyword>
<organism evidence="6 7">
    <name type="scientific">Blastomonas fulva</name>
    <dbReference type="NCBI Taxonomy" id="1550728"/>
    <lineage>
        <taxon>Bacteria</taxon>
        <taxon>Pseudomonadati</taxon>
        <taxon>Pseudomonadota</taxon>
        <taxon>Alphaproteobacteria</taxon>
        <taxon>Sphingomonadales</taxon>
        <taxon>Sphingomonadaceae</taxon>
        <taxon>Blastomonas</taxon>
    </lineage>
</organism>
<feature type="binding site" evidence="5">
    <location>
        <position position="79"/>
    </location>
    <ligand>
        <name>S-adenosyl-L-methionine</name>
        <dbReference type="ChEBI" id="CHEBI:59789"/>
    </ligand>
</feature>
<dbReference type="InterPro" id="IPR010233">
    <property type="entry name" value="UbiG_MeTrfase"/>
</dbReference>
<comment type="catalytic activity">
    <reaction evidence="5">
        <text>a 3-demethylubiquinol + S-adenosyl-L-methionine = a ubiquinol + S-adenosyl-L-homocysteine + H(+)</text>
        <dbReference type="Rhea" id="RHEA:44380"/>
        <dbReference type="Rhea" id="RHEA-COMP:9566"/>
        <dbReference type="Rhea" id="RHEA-COMP:10914"/>
        <dbReference type="ChEBI" id="CHEBI:15378"/>
        <dbReference type="ChEBI" id="CHEBI:17976"/>
        <dbReference type="ChEBI" id="CHEBI:57856"/>
        <dbReference type="ChEBI" id="CHEBI:59789"/>
        <dbReference type="ChEBI" id="CHEBI:84422"/>
        <dbReference type="EC" id="2.1.1.64"/>
    </reaction>
</comment>
<comment type="similarity">
    <text evidence="5">Belongs to the methyltransferase superfamily. UbiG/COQ3 family.</text>
</comment>
<dbReference type="InterPro" id="IPR029063">
    <property type="entry name" value="SAM-dependent_MTases_sf"/>
</dbReference>
<comment type="function">
    <text evidence="5">O-methyltransferase that catalyzes the 2 O-methylation steps in the ubiquinone biosynthetic pathway.</text>
</comment>
<dbReference type="GO" id="GO:0008168">
    <property type="term" value="F:methyltransferase activity"/>
    <property type="evidence" value="ECO:0007669"/>
    <property type="project" value="UniProtKB-KW"/>
</dbReference>
<dbReference type="EC" id="2.1.1.64" evidence="5"/>
<comment type="catalytic activity">
    <reaction evidence="5">
        <text>a 3-(all-trans-polyprenyl)benzene-1,2-diol + S-adenosyl-L-methionine = a 2-methoxy-6-(all-trans-polyprenyl)phenol + S-adenosyl-L-homocysteine + H(+)</text>
        <dbReference type="Rhea" id="RHEA:31411"/>
        <dbReference type="Rhea" id="RHEA-COMP:9550"/>
        <dbReference type="Rhea" id="RHEA-COMP:9551"/>
        <dbReference type="ChEBI" id="CHEBI:15378"/>
        <dbReference type="ChEBI" id="CHEBI:57856"/>
        <dbReference type="ChEBI" id="CHEBI:59789"/>
        <dbReference type="ChEBI" id="CHEBI:62729"/>
        <dbReference type="ChEBI" id="CHEBI:62731"/>
        <dbReference type="EC" id="2.1.1.222"/>
    </reaction>
</comment>
<dbReference type="Gene3D" id="3.40.50.150">
    <property type="entry name" value="Vaccinia Virus protein VP39"/>
    <property type="match status" value="1"/>
</dbReference>
<evidence type="ECO:0000256" key="1">
    <source>
        <dbReference type="ARBA" id="ARBA00022603"/>
    </source>
</evidence>
<evidence type="ECO:0000313" key="6">
    <source>
        <dbReference type="EMBL" id="ASR50504.1"/>
    </source>
</evidence>
<evidence type="ECO:0000256" key="3">
    <source>
        <dbReference type="ARBA" id="ARBA00022688"/>
    </source>
</evidence>
<dbReference type="Proteomes" id="UP000258016">
    <property type="component" value="Chromosome"/>
</dbReference>